<feature type="region of interest" description="Disordered" evidence="1">
    <location>
        <begin position="294"/>
        <end position="318"/>
    </location>
</feature>
<dbReference type="EMBL" id="JAUEDM010000004">
    <property type="protein sequence ID" value="KAK3318704.1"/>
    <property type="molecule type" value="Genomic_DNA"/>
</dbReference>
<dbReference type="AlphaFoldDB" id="A0AAE0I5I7"/>
<dbReference type="Proteomes" id="UP001283341">
    <property type="component" value="Unassembled WGS sequence"/>
</dbReference>
<comment type="caution">
    <text evidence="2">The sequence shown here is derived from an EMBL/GenBank/DDBJ whole genome shotgun (WGS) entry which is preliminary data.</text>
</comment>
<protein>
    <submittedName>
        <fullName evidence="2">Uncharacterized protein</fullName>
    </submittedName>
</protein>
<keyword evidence="3" id="KW-1185">Reference proteome</keyword>
<accession>A0AAE0I5I7</accession>
<gene>
    <name evidence="2" type="ORF">B0H66DRAFT_603276</name>
</gene>
<dbReference type="PANTHER" id="PTHR40619:SF3">
    <property type="entry name" value="FUNGAL STAND N-TERMINAL GOODBYE DOMAIN-CONTAINING PROTEIN"/>
    <property type="match status" value="1"/>
</dbReference>
<evidence type="ECO:0000313" key="2">
    <source>
        <dbReference type="EMBL" id="KAK3318704.1"/>
    </source>
</evidence>
<reference evidence="2" key="2">
    <citation type="submission" date="2023-06" db="EMBL/GenBank/DDBJ databases">
        <authorList>
            <consortium name="Lawrence Berkeley National Laboratory"/>
            <person name="Haridas S."/>
            <person name="Hensen N."/>
            <person name="Bonometti L."/>
            <person name="Westerberg I."/>
            <person name="Brannstrom I.O."/>
            <person name="Guillou S."/>
            <person name="Cros-Aarteil S."/>
            <person name="Calhoun S."/>
            <person name="Kuo A."/>
            <person name="Mondo S."/>
            <person name="Pangilinan J."/>
            <person name="Riley R."/>
            <person name="Labutti K."/>
            <person name="Andreopoulos B."/>
            <person name="Lipzen A."/>
            <person name="Chen C."/>
            <person name="Yanf M."/>
            <person name="Daum C."/>
            <person name="Ng V."/>
            <person name="Clum A."/>
            <person name="Steindorff A."/>
            <person name="Ohm R."/>
            <person name="Martin F."/>
            <person name="Silar P."/>
            <person name="Natvig D."/>
            <person name="Lalanne C."/>
            <person name="Gautier V."/>
            <person name="Ament-Velasquez S.L."/>
            <person name="Kruys A."/>
            <person name="Hutchinson M.I."/>
            <person name="Powell A.J."/>
            <person name="Barry K."/>
            <person name="Miller A.N."/>
            <person name="Grigoriev I.V."/>
            <person name="Debuchy R."/>
            <person name="Gladieux P."/>
            <person name="Thoren M.H."/>
            <person name="Johannesson H."/>
        </authorList>
    </citation>
    <scope>NUCLEOTIDE SEQUENCE</scope>
    <source>
        <strain evidence="2">CBS 118394</strain>
    </source>
</reference>
<organism evidence="2 3">
    <name type="scientific">Apodospora peruviana</name>
    <dbReference type="NCBI Taxonomy" id="516989"/>
    <lineage>
        <taxon>Eukaryota</taxon>
        <taxon>Fungi</taxon>
        <taxon>Dikarya</taxon>
        <taxon>Ascomycota</taxon>
        <taxon>Pezizomycotina</taxon>
        <taxon>Sordariomycetes</taxon>
        <taxon>Sordariomycetidae</taxon>
        <taxon>Sordariales</taxon>
        <taxon>Lasiosphaeriaceae</taxon>
        <taxon>Apodospora</taxon>
    </lineage>
</organism>
<evidence type="ECO:0000313" key="3">
    <source>
        <dbReference type="Proteomes" id="UP001283341"/>
    </source>
</evidence>
<sequence length="583" mass="64621">MAVALAQSQAQESLISADLWSQVDGEKERLFVLMDQVQKKLQNKSEERTVTTDLRCCKWDQVMQEVHQTADGWAAASKKSSKVATHLDKIKQNAAAFESWLDLLPAGDYGSSICGVFRLVLGAAGQSVKVEQAVFEALSEIPYIMGSARKYLDIYKDVGREALEKMTFNLFRAAIGTLTHIMQFFGDSTIRRAYEPLLKQSTYKRELFESLEAIRTHMARIREEANQLLAVRLQSQGSVISATQENSEQALHLLESIYGMLVHRNGGTGDHARRSIESQTWRPAPDEFIRAMETTSHNPSLPSAERNSDRQSHKQGPATDAAQTLLALTAYHPDVVIEDVSAYLRLGQLLDEEPKARAAAMVRHDGFRTFLVENQRSSALLVNGRADLATAEGVSPLTRVAAELAQTMASASPAFSVAYLCDRHRPVMGVGGVSSSPLVELMASLVGQLLCQMGERGIEADLGFLTGADWQAIKRRKLNVMCVVFRELVNQLSAGVVVVCIIDEPTVYEMSSLHRDATDTVIRRLVRMANNRRDGVIFKLLVTCHDRALGISQYFLEPGQTIDMEQEVEADDSAEWYIARLGT</sequence>
<proteinExistence type="predicted"/>
<name>A0AAE0I5I7_9PEZI</name>
<dbReference type="PANTHER" id="PTHR40619">
    <property type="entry name" value="FUNGAL STAND N-TERMINAL GOODBYE DOMAIN-CONTAINING PROTEIN"/>
    <property type="match status" value="1"/>
</dbReference>
<reference evidence="2" key="1">
    <citation type="journal article" date="2023" name="Mol. Phylogenet. Evol.">
        <title>Genome-scale phylogeny and comparative genomics of the fungal order Sordariales.</title>
        <authorList>
            <person name="Hensen N."/>
            <person name="Bonometti L."/>
            <person name="Westerberg I."/>
            <person name="Brannstrom I.O."/>
            <person name="Guillou S."/>
            <person name="Cros-Aarteil S."/>
            <person name="Calhoun S."/>
            <person name="Haridas S."/>
            <person name="Kuo A."/>
            <person name="Mondo S."/>
            <person name="Pangilinan J."/>
            <person name="Riley R."/>
            <person name="LaButti K."/>
            <person name="Andreopoulos B."/>
            <person name="Lipzen A."/>
            <person name="Chen C."/>
            <person name="Yan M."/>
            <person name="Daum C."/>
            <person name="Ng V."/>
            <person name="Clum A."/>
            <person name="Steindorff A."/>
            <person name="Ohm R.A."/>
            <person name="Martin F."/>
            <person name="Silar P."/>
            <person name="Natvig D.O."/>
            <person name="Lalanne C."/>
            <person name="Gautier V."/>
            <person name="Ament-Velasquez S.L."/>
            <person name="Kruys A."/>
            <person name="Hutchinson M.I."/>
            <person name="Powell A.J."/>
            <person name="Barry K."/>
            <person name="Miller A.N."/>
            <person name="Grigoriev I.V."/>
            <person name="Debuchy R."/>
            <person name="Gladieux P."/>
            <person name="Hiltunen Thoren M."/>
            <person name="Johannesson H."/>
        </authorList>
    </citation>
    <scope>NUCLEOTIDE SEQUENCE</scope>
    <source>
        <strain evidence="2">CBS 118394</strain>
    </source>
</reference>
<evidence type="ECO:0000256" key="1">
    <source>
        <dbReference type="SAM" id="MobiDB-lite"/>
    </source>
</evidence>